<sequence length="110" mass="12401">MEPAAGSSLPWYERFTVSTPSEYHSAWGEEATEFSFTAGERWGFTLGIAEQEHGPQQFELEDVRAGAFYELSSRFRVGTNLRFSSPTADVFGQEGEDSVPELKFESAFRF</sequence>
<comment type="caution">
    <text evidence="1">The sequence shown here is derived from an EMBL/GenBank/DDBJ whole genome shotgun (WGS) entry which is preliminary data.</text>
</comment>
<accession>A0A4S2H1F2</accession>
<dbReference type="Pfam" id="PF20841">
    <property type="entry name" value="NtrZ"/>
    <property type="match status" value="1"/>
</dbReference>
<proteinExistence type="predicted"/>
<dbReference type="Proteomes" id="UP000308054">
    <property type="component" value="Unassembled WGS sequence"/>
</dbReference>
<keyword evidence="2" id="KW-1185">Reference proteome</keyword>
<name>A0A4S2H1F2_9PROT</name>
<dbReference type="AlphaFoldDB" id="A0A4S2H1F2"/>
<evidence type="ECO:0000313" key="2">
    <source>
        <dbReference type="Proteomes" id="UP000308054"/>
    </source>
</evidence>
<gene>
    <name evidence="1" type="ORF">E5163_07670</name>
</gene>
<dbReference type="InterPro" id="IPR048887">
    <property type="entry name" value="NtrZ-like"/>
</dbReference>
<dbReference type="EMBL" id="SRXW01000002">
    <property type="protein sequence ID" value="TGY89002.1"/>
    <property type="molecule type" value="Genomic_DNA"/>
</dbReference>
<reference evidence="1 2" key="1">
    <citation type="journal article" date="2017" name="Int. J. Syst. Evol. Microbiol.">
        <title>Marinicauda algicola sp. nov., isolated from a marine red alga Rhodosorus marinus.</title>
        <authorList>
            <person name="Jeong S.E."/>
            <person name="Jeon S.H."/>
            <person name="Chun B.H."/>
            <person name="Kim D.W."/>
            <person name="Jeon C.O."/>
        </authorList>
    </citation>
    <scope>NUCLEOTIDE SEQUENCE [LARGE SCALE GENOMIC DNA]</scope>
    <source>
        <strain evidence="1 2">JCM 31718</strain>
    </source>
</reference>
<organism evidence="1 2">
    <name type="scientific">Marinicauda algicola</name>
    <dbReference type="NCBI Taxonomy" id="2029849"/>
    <lineage>
        <taxon>Bacteria</taxon>
        <taxon>Pseudomonadati</taxon>
        <taxon>Pseudomonadota</taxon>
        <taxon>Alphaproteobacteria</taxon>
        <taxon>Maricaulales</taxon>
        <taxon>Maricaulaceae</taxon>
        <taxon>Marinicauda</taxon>
    </lineage>
</organism>
<protein>
    <submittedName>
        <fullName evidence="1">Uncharacterized protein</fullName>
    </submittedName>
</protein>
<evidence type="ECO:0000313" key="1">
    <source>
        <dbReference type="EMBL" id="TGY89002.1"/>
    </source>
</evidence>